<reference evidence="5" key="1">
    <citation type="journal article" date="2019" name="Int. J. Syst. Evol. Microbiol.">
        <title>The Global Catalogue of Microorganisms (GCM) 10K type strain sequencing project: providing services to taxonomists for standard genome sequencing and annotation.</title>
        <authorList>
            <consortium name="The Broad Institute Genomics Platform"/>
            <consortium name="The Broad Institute Genome Sequencing Center for Infectious Disease"/>
            <person name="Wu L."/>
            <person name="Ma J."/>
        </authorList>
    </citation>
    <scope>NUCLEOTIDE SEQUENCE [LARGE SCALE GENOMIC DNA]</scope>
    <source>
        <strain evidence="5">CGMCC 1.5362</strain>
    </source>
</reference>
<evidence type="ECO:0000313" key="5">
    <source>
        <dbReference type="Proteomes" id="UP000662111"/>
    </source>
</evidence>
<accession>A0ABQ2F8F1</accession>
<keyword evidence="5" id="KW-1185">Reference proteome</keyword>
<dbReference type="EMBL" id="BMLB01000003">
    <property type="protein sequence ID" value="GGK68860.1"/>
    <property type="molecule type" value="Genomic_DNA"/>
</dbReference>
<gene>
    <name evidence="4" type="ORF">GCM10011509_16570</name>
</gene>
<keyword evidence="1" id="KW-0560">Oxidoreductase</keyword>
<evidence type="ECO:0000313" key="4">
    <source>
        <dbReference type="EMBL" id="GGK68860.1"/>
    </source>
</evidence>
<dbReference type="RefSeq" id="WP_022921482.1">
    <property type="nucleotide sequence ID" value="NZ_BMLB01000003.1"/>
</dbReference>
<name>A0ABQ2F8F1_9MICO</name>
<feature type="domain" description="Fe2OG dioxygenase" evidence="3">
    <location>
        <begin position="103"/>
        <end position="214"/>
    </location>
</feature>
<evidence type="ECO:0000256" key="2">
    <source>
        <dbReference type="SAM" id="MobiDB-lite"/>
    </source>
</evidence>
<proteinExistence type="inferred from homology"/>
<dbReference type="Proteomes" id="UP000662111">
    <property type="component" value="Unassembled WGS sequence"/>
</dbReference>
<feature type="region of interest" description="Disordered" evidence="2">
    <location>
        <begin position="47"/>
        <end position="77"/>
    </location>
</feature>
<dbReference type="InterPro" id="IPR005123">
    <property type="entry name" value="Oxoglu/Fe-dep_dioxygenase_dom"/>
</dbReference>
<organism evidence="4 5">
    <name type="scientific">Ornithinimicrobium pekingense</name>
    <dbReference type="NCBI Taxonomy" id="384677"/>
    <lineage>
        <taxon>Bacteria</taxon>
        <taxon>Bacillati</taxon>
        <taxon>Actinomycetota</taxon>
        <taxon>Actinomycetes</taxon>
        <taxon>Micrococcales</taxon>
        <taxon>Ornithinimicrobiaceae</taxon>
        <taxon>Ornithinimicrobium</taxon>
    </lineage>
</organism>
<keyword evidence="1" id="KW-0408">Iron</keyword>
<protein>
    <recommendedName>
        <fullName evidence="3">Fe2OG dioxygenase domain-containing protein</fullName>
    </recommendedName>
</protein>
<comment type="similarity">
    <text evidence="1">Belongs to the iron/ascorbate-dependent oxidoreductase family.</text>
</comment>
<evidence type="ECO:0000259" key="3">
    <source>
        <dbReference type="PROSITE" id="PS51471"/>
    </source>
</evidence>
<comment type="caution">
    <text evidence="4">The sequence shown here is derived from an EMBL/GenBank/DDBJ whole genome shotgun (WGS) entry which is preliminary data.</text>
</comment>
<keyword evidence="1" id="KW-0479">Metal-binding</keyword>
<dbReference type="PROSITE" id="PS51471">
    <property type="entry name" value="FE2OG_OXY"/>
    <property type="match status" value="1"/>
</dbReference>
<evidence type="ECO:0000256" key="1">
    <source>
        <dbReference type="RuleBase" id="RU003682"/>
    </source>
</evidence>
<sequence>MSTATLPGAAQRLLRGPVGAAGGVMVVDGLPEPGVLGALTQEAHSRYAESDRQDVDVDDGTAGRGGTPARHLYTSGGGPVQDALYNAPWLSDYLSHLCGTRVRPTGTRGSYSYYVHPGDHLGLHLDIETCDVTLISVLRDDAGPDRPSGGLLVHAAHLGRDLHEVRRLGEVGLGLVKAAPGQSIVLLGGLLPHETLPVDPGGTRIISALCFVAG</sequence>